<reference evidence="3 4" key="1">
    <citation type="submission" date="2017-05" db="EMBL/GenBank/DDBJ databases">
        <title>Genome of assembly of the Bengalese finch, Lonchura striata domestica.</title>
        <authorList>
            <person name="Colquitt B.M."/>
            <person name="Brainard M.S."/>
        </authorList>
    </citation>
    <scope>NUCLEOTIDE SEQUENCE [LARGE SCALE GENOMIC DNA]</scope>
    <source>
        <strain evidence="3">White83orange57</strain>
    </source>
</reference>
<dbReference type="Proteomes" id="UP000197619">
    <property type="component" value="Unassembled WGS sequence"/>
</dbReference>
<evidence type="ECO:0000256" key="1">
    <source>
        <dbReference type="SAM" id="MobiDB-lite"/>
    </source>
</evidence>
<dbReference type="EMBL" id="MUZQ01000152">
    <property type="protein sequence ID" value="OWK56593.1"/>
    <property type="molecule type" value="Genomic_DNA"/>
</dbReference>
<evidence type="ECO:0000313" key="3">
    <source>
        <dbReference type="EMBL" id="OWK56593.1"/>
    </source>
</evidence>
<feature type="transmembrane region" description="Helical" evidence="2">
    <location>
        <begin position="38"/>
        <end position="64"/>
    </location>
</feature>
<proteinExistence type="predicted"/>
<gene>
    <name evidence="3" type="ORF">RLOC_00000081</name>
</gene>
<protein>
    <submittedName>
        <fullName evidence="3">Uncharacterized protein</fullName>
    </submittedName>
</protein>
<keyword evidence="2" id="KW-0472">Membrane</keyword>
<evidence type="ECO:0000256" key="2">
    <source>
        <dbReference type="SAM" id="Phobius"/>
    </source>
</evidence>
<dbReference type="AlphaFoldDB" id="A0A218US52"/>
<organism evidence="3 4">
    <name type="scientific">Lonchura striata</name>
    <name type="common">white-rumped munia</name>
    <dbReference type="NCBI Taxonomy" id="40157"/>
    <lineage>
        <taxon>Eukaryota</taxon>
        <taxon>Metazoa</taxon>
        <taxon>Chordata</taxon>
        <taxon>Craniata</taxon>
        <taxon>Vertebrata</taxon>
        <taxon>Euteleostomi</taxon>
        <taxon>Archelosauria</taxon>
        <taxon>Archosauria</taxon>
        <taxon>Dinosauria</taxon>
        <taxon>Saurischia</taxon>
        <taxon>Theropoda</taxon>
        <taxon>Coelurosauria</taxon>
        <taxon>Aves</taxon>
        <taxon>Neognathae</taxon>
        <taxon>Neoaves</taxon>
        <taxon>Telluraves</taxon>
        <taxon>Australaves</taxon>
        <taxon>Passeriformes</taxon>
        <taxon>Passeroidea</taxon>
        <taxon>Estrildidae</taxon>
        <taxon>Estrildinae</taxon>
        <taxon>Lonchura</taxon>
    </lineage>
</organism>
<keyword evidence="4" id="KW-1185">Reference proteome</keyword>
<keyword evidence="2" id="KW-0812">Transmembrane</keyword>
<keyword evidence="2" id="KW-1133">Transmembrane helix</keyword>
<sequence>MVVHDAQAPANNSTFLWISNPAQGALSNRSQMAKGDNFLSSLLLLCMSILLEKGFLGGLLFFLFKRMKRKASEMLPCPAPAQSPAPGAGSQGLATASSAV</sequence>
<comment type="caution">
    <text evidence="3">The sequence shown here is derived from an EMBL/GenBank/DDBJ whole genome shotgun (WGS) entry which is preliminary data.</text>
</comment>
<evidence type="ECO:0000313" key="4">
    <source>
        <dbReference type="Proteomes" id="UP000197619"/>
    </source>
</evidence>
<name>A0A218US52_9PASE</name>
<feature type="region of interest" description="Disordered" evidence="1">
    <location>
        <begin position="75"/>
        <end position="100"/>
    </location>
</feature>
<accession>A0A218US52</accession>